<dbReference type="InterPro" id="IPR036116">
    <property type="entry name" value="FN3_sf"/>
</dbReference>
<proteinExistence type="predicted"/>
<dbReference type="InterPro" id="IPR013783">
    <property type="entry name" value="Ig-like_fold"/>
</dbReference>
<gene>
    <name evidence="2" type="ORF">MNBD_CHLOROFLEXI01-1066</name>
</gene>
<protein>
    <recommendedName>
        <fullName evidence="1">Fibronectin type-III domain-containing protein</fullName>
    </recommendedName>
</protein>
<dbReference type="EMBL" id="UOEU01001128">
    <property type="protein sequence ID" value="VAW43636.1"/>
    <property type="molecule type" value="Genomic_DNA"/>
</dbReference>
<dbReference type="Gene3D" id="2.60.40.10">
    <property type="entry name" value="Immunoglobulins"/>
    <property type="match status" value="1"/>
</dbReference>
<accession>A0A3B0WGN1</accession>
<dbReference type="PROSITE" id="PS50853">
    <property type="entry name" value="FN3"/>
    <property type="match status" value="1"/>
</dbReference>
<reference evidence="2" key="1">
    <citation type="submission" date="2018-06" db="EMBL/GenBank/DDBJ databases">
        <authorList>
            <person name="Zhirakovskaya E."/>
        </authorList>
    </citation>
    <scope>NUCLEOTIDE SEQUENCE</scope>
</reference>
<dbReference type="CDD" id="cd00063">
    <property type="entry name" value="FN3"/>
    <property type="match status" value="1"/>
</dbReference>
<evidence type="ECO:0000313" key="2">
    <source>
        <dbReference type="EMBL" id="VAW43636.1"/>
    </source>
</evidence>
<feature type="domain" description="Fibronectin type-III" evidence="1">
    <location>
        <begin position="46"/>
        <end position="134"/>
    </location>
</feature>
<dbReference type="AlphaFoldDB" id="A0A3B0WGN1"/>
<name>A0A3B0WGN1_9ZZZZ</name>
<evidence type="ECO:0000259" key="1">
    <source>
        <dbReference type="PROSITE" id="PS50853"/>
    </source>
</evidence>
<sequence length="134" mass="14155">MTESEEDRGRQHNSGDTAEWIDYNYLRQVTQLNIIILGNAAGAPAQPVPPSLSPMAEPGAYILTWIPDGSAAGYAISFRPVGASTYPQFRYVNASDAGNVAITGLDPATQYAVSIAGLDGNGRIGLFSPEVLTP</sequence>
<dbReference type="SUPFAM" id="SSF49265">
    <property type="entry name" value="Fibronectin type III"/>
    <property type="match status" value="1"/>
</dbReference>
<organism evidence="2">
    <name type="scientific">hydrothermal vent metagenome</name>
    <dbReference type="NCBI Taxonomy" id="652676"/>
    <lineage>
        <taxon>unclassified sequences</taxon>
        <taxon>metagenomes</taxon>
        <taxon>ecological metagenomes</taxon>
    </lineage>
</organism>
<dbReference type="InterPro" id="IPR003961">
    <property type="entry name" value="FN3_dom"/>
</dbReference>